<evidence type="ECO:0000313" key="2">
    <source>
        <dbReference type="Proteomes" id="UP000269945"/>
    </source>
</evidence>
<protein>
    <submittedName>
        <fullName evidence="1">Uncharacterized protein</fullName>
    </submittedName>
</protein>
<organism evidence="1 2">
    <name type="scientific">Gulo gulo</name>
    <name type="common">Wolverine</name>
    <name type="synonym">Gluton</name>
    <dbReference type="NCBI Taxonomy" id="48420"/>
    <lineage>
        <taxon>Eukaryota</taxon>
        <taxon>Metazoa</taxon>
        <taxon>Chordata</taxon>
        <taxon>Craniata</taxon>
        <taxon>Vertebrata</taxon>
        <taxon>Euteleostomi</taxon>
        <taxon>Mammalia</taxon>
        <taxon>Eutheria</taxon>
        <taxon>Laurasiatheria</taxon>
        <taxon>Carnivora</taxon>
        <taxon>Caniformia</taxon>
        <taxon>Musteloidea</taxon>
        <taxon>Mustelidae</taxon>
        <taxon>Guloninae</taxon>
        <taxon>Gulo</taxon>
    </lineage>
</organism>
<evidence type="ECO:0000313" key="1">
    <source>
        <dbReference type="EMBL" id="VCW76824.1"/>
    </source>
</evidence>
<sequence length="37" mass="4146">MNFLMLCKVSICFKGLPTFLTFKGFLISVNTLMCGKV</sequence>
<accession>A0A9X9LMB2</accession>
<name>A0A9X9LMB2_GULGU</name>
<dbReference type="EMBL" id="CYRY02007939">
    <property type="protein sequence ID" value="VCW76824.1"/>
    <property type="molecule type" value="Genomic_DNA"/>
</dbReference>
<dbReference type="Proteomes" id="UP000269945">
    <property type="component" value="Unassembled WGS sequence"/>
</dbReference>
<gene>
    <name evidence="1" type="ORF">BN2614_LOCUS1</name>
</gene>
<reference evidence="1 2" key="1">
    <citation type="submission" date="2018-10" db="EMBL/GenBank/DDBJ databases">
        <authorList>
            <person name="Ekblom R."/>
            <person name="Jareborg N."/>
        </authorList>
    </citation>
    <scope>NUCLEOTIDE SEQUENCE [LARGE SCALE GENOMIC DNA]</scope>
    <source>
        <tissue evidence="1">Muscle</tissue>
    </source>
</reference>
<keyword evidence="2" id="KW-1185">Reference proteome</keyword>
<proteinExistence type="predicted"/>
<dbReference type="AlphaFoldDB" id="A0A9X9LMB2"/>
<comment type="caution">
    <text evidence="1">The sequence shown here is derived from an EMBL/GenBank/DDBJ whole genome shotgun (WGS) entry which is preliminary data.</text>
</comment>